<dbReference type="EnsemblMetazoa" id="ISCW011688-RA">
    <property type="protein sequence ID" value="ISCW011688-PA"/>
    <property type="gene ID" value="ISCW011688"/>
</dbReference>
<proteinExistence type="predicted"/>
<dbReference type="VEuPathDB" id="VectorBase:ISCI011688"/>
<reference evidence="2" key="2">
    <citation type="submission" date="2020-05" db="UniProtKB">
        <authorList>
            <consortium name="EnsemblMetazoa"/>
        </authorList>
    </citation>
    <scope>IDENTIFICATION</scope>
    <source>
        <strain evidence="2">wikel</strain>
    </source>
</reference>
<dbReference type="HOGENOM" id="CLU_2009623_0_0_1"/>
<feature type="non-terminal residue" evidence="1">
    <location>
        <position position="1"/>
    </location>
</feature>
<dbReference type="EMBL" id="ABJB010065742">
    <property type="status" value="NOT_ANNOTATED_CDS"/>
    <property type="molecule type" value="Genomic_DNA"/>
</dbReference>
<sequence>TVKNGDRYEMPLIFKFPEVGINDSSRVTAVTLLQAQLRRFQHNPKLLKQHDNAIREYFREGISERVPTSSIPPDSVYYLPHHAVVRKGAVTAKLRVVLDASSPTPNMPSLNSVLEKVPQLDTDL</sequence>
<dbReference type="AlphaFoldDB" id="B7Q8V0"/>
<gene>
    <name evidence="1" type="ORF">IscW_ISCW011688</name>
</gene>
<reference evidence="1 3" key="1">
    <citation type="submission" date="2008-03" db="EMBL/GenBank/DDBJ databases">
        <title>Annotation of Ixodes scapularis.</title>
        <authorList>
            <consortium name="Ixodes scapularis Genome Project Consortium"/>
            <person name="Caler E."/>
            <person name="Hannick L.I."/>
            <person name="Bidwell S."/>
            <person name="Joardar V."/>
            <person name="Thiagarajan M."/>
            <person name="Amedeo P."/>
            <person name="Galinsky K.J."/>
            <person name="Schobel S."/>
            <person name="Inman J."/>
            <person name="Hostetler J."/>
            <person name="Miller J."/>
            <person name="Hammond M."/>
            <person name="Megy K."/>
            <person name="Lawson D."/>
            <person name="Kodira C."/>
            <person name="Sutton G."/>
            <person name="Meyer J."/>
            <person name="Hill C.A."/>
            <person name="Birren B."/>
            <person name="Nene V."/>
            <person name="Collins F."/>
            <person name="Alarcon-Chaidez F."/>
            <person name="Wikel S."/>
            <person name="Strausberg R."/>
        </authorList>
    </citation>
    <scope>NUCLEOTIDE SEQUENCE [LARGE SCALE GENOMIC DNA]</scope>
    <source>
        <strain evidence="3">Wikel</strain>
        <strain evidence="1">Wikel colony</strain>
    </source>
</reference>
<feature type="non-terminal residue" evidence="1">
    <location>
        <position position="124"/>
    </location>
</feature>
<dbReference type="Proteomes" id="UP000001555">
    <property type="component" value="Unassembled WGS sequence"/>
</dbReference>
<evidence type="ECO:0000313" key="3">
    <source>
        <dbReference type="Proteomes" id="UP000001555"/>
    </source>
</evidence>
<dbReference type="PaxDb" id="6945-B7Q8V0"/>
<dbReference type="EMBL" id="DS886094">
    <property type="protein sequence ID" value="EEC15272.1"/>
    <property type="molecule type" value="Genomic_DNA"/>
</dbReference>
<evidence type="ECO:0000313" key="2">
    <source>
        <dbReference type="EnsemblMetazoa" id="ISCW011688-PA"/>
    </source>
</evidence>
<evidence type="ECO:0000313" key="1">
    <source>
        <dbReference type="EMBL" id="EEC15272.1"/>
    </source>
</evidence>
<name>B7Q8V0_IXOSC</name>
<dbReference type="STRING" id="6945.B7Q8V0"/>
<dbReference type="PANTHER" id="PTHR47331">
    <property type="entry name" value="PHD-TYPE DOMAIN-CONTAINING PROTEIN"/>
    <property type="match status" value="1"/>
</dbReference>
<dbReference type="PANTHER" id="PTHR47331:SF1">
    <property type="entry name" value="GAG-LIKE PROTEIN"/>
    <property type="match status" value="1"/>
</dbReference>
<accession>B7Q8V0</accession>
<dbReference type="InParanoid" id="B7Q8V0"/>
<organism>
    <name type="scientific">Ixodes scapularis</name>
    <name type="common">Black-legged tick</name>
    <name type="synonym">Deer tick</name>
    <dbReference type="NCBI Taxonomy" id="6945"/>
    <lineage>
        <taxon>Eukaryota</taxon>
        <taxon>Metazoa</taxon>
        <taxon>Ecdysozoa</taxon>
        <taxon>Arthropoda</taxon>
        <taxon>Chelicerata</taxon>
        <taxon>Arachnida</taxon>
        <taxon>Acari</taxon>
        <taxon>Parasitiformes</taxon>
        <taxon>Ixodida</taxon>
        <taxon>Ixodoidea</taxon>
        <taxon>Ixodidae</taxon>
        <taxon>Ixodinae</taxon>
        <taxon>Ixodes</taxon>
    </lineage>
</organism>
<protein>
    <submittedName>
        <fullName evidence="1 2">Uncharacterized protein</fullName>
    </submittedName>
</protein>
<keyword evidence="3" id="KW-1185">Reference proteome</keyword>
<dbReference type="VEuPathDB" id="VectorBase:ISCW011688"/>